<gene>
    <name evidence="1" type="ORF">MSIMFB_00655</name>
</gene>
<accession>A0A7Z7N8V5</accession>
<evidence type="ECO:0000313" key="1">
    <source>
        <dbReference type="EMBL" id="SOJ53154.1"/>
    </source>
</evidence>
<protein>
    <submittedName>
        <fullName evidence="1">Uncharacterized protein</fullName>
    </submittedName>
</protein>
<keyword evidence="2" id="KW-1185">Reference proteome</keyword>
<evidence type="ECO:0000313" key="2">
    <source>
        <dbReference type="Proteomes" id="UP000554965"/>
    </source>
</evidence>
<dbReference type="Proteomes" id="UP000554965">
    <property type="component" value="Unassembled WGS sequence"/>
</dbReference>
<dbReference type="AlphaFoldDB" id="A0A7Z7N8V5"/>
<proteinExistence type="predicted"/>
<organism evidence="1 2">
    <name type="scientific">Mycobacterium simulans</name>
    <dbReference type="NCBI Taxonomy" id="627089"/>
    <lineage>
        <taxon>Bacteria</taxon>
        <taxon>Bacillati</taxon>
        <taxon>Actinomycetota</taxon>
        <taxon>Actinomycetes</taxon>
        <taxon>Mycobacteriales</taxon>
        <taxon>Mycobacteriaceae</taxon>
        <taxon>Mycobacterium</taxon>
    </lineage>
</organism>
<dbReference type="EMBL" id="OCTY01000002">
    <property type="protein sequence ID" value="SOJ53154.1"/>
    <property type="molecule type" value="Genomic_DNA"/>
</dbReference>
<comment type="caution">
    <text evidence="1">The sequence shown here is derived from an EMBL/GenBank/DDBJ whole genome shotgun (WGS) entry which is preliminary data.</text>
</comment>
<reference evidence="1 2" key="1">
    <citation type="submission" date="2017-10" db="EMBL/GenBank/DDBJ databases">
        <authorList>
            <consortium name="Urmite Genomes"/>
        </authorList>
    </citation>
    <scope>NUCLEOTIDE SEQUENCE [LARGE SCALE GENOMIC DNA]</scope>
    <source>
        <strain evidence="1 2">FB-527</strain>
    </source>
</reference>
<name>A0A7Z7N8V5_9MYCO</name>
<sequence>MLGSSLLAGLQAALITIAVMMSIAGIAEYCTSAFDLGQIPDLHPGSRGHLLDILRDVQQAVGRGQPAQMV</sequence>